<feature type="compositionally biased region" description="Low complexity" evidence="5">
    <location>
        <begin position="426"/>
        <end position="448"/>
    </location>
</feature>
<dbReference type="GO" id="GO:0008094">
    <property type="term" value="F:ATP-dependent activity, acting on DNA"/>
    <property type="evidence" value="ECO:0007669"/>
    <property type="project" value="TreeGrafter"/>
</dbReference>
<protein>
    <recommendedName>
        <fullName evidence="6">SNF2 N-terminal domain-containing protein</fullName>
    </recommendedName>
</protein>
<dbReference type="Pfam" id="PF00176">
    <property type="entry name" value="SNF2-rel_dom"/>
    <property type="match status" value="1"/>
</dbReference>
<feature type="region of interest" description="Disordered" evidence="5">
    <location>
        <begin position="58"/>
        <end position="89"/>
    </location>
</feature>
<evidence type="ECO:0000313" key="7">
    <source>
        <dbReference type="EMBL" id="GIL55558.1"/>
    </source>
</evidence>
<sequence>MNERYQDMLRAMQMVRAGTREAGQGQAAAHEPGDVAPQEHELVSQQIQHLQMQAHQLQQQQLQQQQGLMPMQNSASRSPGPPYRTDAEPVPGVGRQLDAGQQKAATGWALHDLSPQQQQQQLLMLLQQQQRQQQPRQVSQAEHQLRGSGVNDVAAAVAGLLQSRKEQQVANDHSELTQHTREHQGEAQLEREFHAQQLQQQHERSPLARGVHGVVSDFVDLTGDDDANGTNAAASSSAGAKRRLPASFLQGGEAVKRPAPRQVPEPQLPLSDGSGGAQRLFMDPTAPLRRRLPPSLAASAASAGVGEGRNNLMLPQPQALRQQQMQPDEDPRLPSAQEQQLMHFLDIARTRLREGTMPAGGSSSEMRPMTTEERAQLEEGMLKLLREIAALQQERRQLLQAMQQHSQQQLQVGTAAGASTLHQGHQGLQGLQGHQGLQGLQGHQQQLGSRSGYGIPSVTTGMSVDRADRYRSQGNGILQSHGSLVTAAGLGGLAGASGSNGAASASALPAASRSLPASISGLRESGQSRVTEHQQALKAVIESLQVSGSEELEPPPKSLQVTVLRHQRMALAWMIRRETGPEPRGGILADDQGLGKTVTTISLIITHTNPEERNEHRAGQQQRQQQGLVEVVELDDDDDDEEEDDDDVEDLAMEDEGEEDVDVCGVRMGALRAEREAACAAGAAEVEGAAAEMLREEGGGGNAVTALAEVAVAPVVQPTPGTATIVAAGSDAVVPHSAVEGGGVAASTADAATTIGDCNPSCVVSCLDDDDEEDNKRYDDDGTPVRPHKIITVTPGGAGGVLGDPGKSSTSTGIGIGIRVGATAVAAASSSILSLPPTAAGSLSQLASSNLAASAATSTAALFASHDQKL</sequence>
<dbReference type="SUPFAM" id="SSF52540">
    <property type="entry name" value="P-loop containing nucleoside triphosphate hydrolases"/>
    <property type="match status" value="1"/>
</dbReference>
<feature type="coiled-coil region" evidence="4">
    <location>
        <begin position="374"/>
        <end position="411"/>
    </location>
</feature>
<keyword evidence="4" id="KW-0175">Coiled coil</keyword>
<gene>
    <name evidence="7" type="ORF">Vafri_11110</name>
</gene>
<dbReference type="InterPro" id="IPR038718">
    <property type="entry name" value="SNF2-like_sf"/>
</dbReference>
<dbReference type="Proteomes" id="UP000747399">
    <property type="component" value="Unassembled WGS sequence"/>
</dbReference>
<feature type="region of interest" description="Disordered" evidence="5">
    <location>
        <begin position="165"/>
        <end position="186"/>
    </location>
</feature>
<organism evidence="7 8">
    <name type="scientific">Volvox africanus</name>
    <dbReference type="NCBI Taxonomy" id="51714"/>
    <lineage>
        <taxon>Eukaryota</taxon>
        <taxon>Viridiplantae</taxon>
        <taxon>Chlorophyta</taxon>
        <taxon>core chlorophytes</taxon>
        <taxon>Chlorophyceae</taxon>
        <taxon>CS clade</taxon>
        <taxon>Chlamydomonadales</taxon>
        <taxon>Volvocaceae</taxon>
        <taxon>Volvox</taxon>
    </lineage>
</organism>
<dbReference type="GO" id="GO:0005524">
    <property type="term" value="F:ATP binding"/>
    <property type="evidence" value="ECO:0007669"/>
    <property type="project" value="UniProtKB-KW"/>
</dbReference>
<feature type="region of interest" description="Disordered" evidence="5">
    <location>
        <begin position="426"/>
        <end position="460"/>
    </location>
</feature>
<keyword evidence="1" id="KW-0547">Nucleotide-binding</keyword>
<feature type="region of interest" description="Disordered" evidence="5">
    <location>
        <begin position="252"/>
        <end position="281"/>
    </location>
</feature>
<evidence type="ECO:0000256" key="4">
    <source>
        <dbReference type="SAM" id="Coils"/>
    </source>
</evidence>
<dbReference type="AlphaFoldDB" id="A0A8J4F098"/>
<comment type="caution">
    <text evidence="7">The sequence shown here is derived from an EMBL/GenBank/DDBJ whole genome shotgun (WGS) entry which is preliminary data.</text>
</comment>
<evidence type="ECO:0000256" key="2">
    <source>
        <dbReference type="ARBA" id="ARBA00022801"/>
    </source>
</evidence>
<keyword evidence="2" id="KW-0378">Hydrolase</keyword>
<accession>A0A8J4F098</accession>
<dbReference type="GO" id="GO:0006281">
    <property type="term" value="P:DNA repair"/>
    <property type="evidence" value="ECO:0007669"/>
    <property type="project" value="TreeGrafter"/>
</dbReference>
<reference evidence="7" key="1">
    <citation type="journal article" date="2021" name="Proc. Natl. Acad. Sci. U.S.A.">
        <title>Three genomes in the algal genus Volvox reveal the fate of a haploid sex-determining region after a transition to homothallism.</title>
        <authorList>
            <person name="Yamamoto K."/>
            <person name="Hamaji T."/>
            <person name="Kawai-Toyooka H."/>
            <person name="Matsuzaki R."/>
            <person name="Takahashi F."/>
            <person name="Nishimura Y."/>
            <person name="Kawachi M."/>
            <person name="Noguchi H."/>
            <person name="Minakuchi Y."/>
            <person name="Umen J.G."/>
            <person name="Toyoda A."/>
            <person name="Nozaki H."/>
        </authorList>
    </citation>
    <scope>NUCLEOTIDE SEQUENCE</scope>
    <source>
        <strain evidence="7">NIES-3780</strain>
    </source>
</reference>
<dbReference type="PANTHER" id="PTHR45626:SF16">
    <property type="entry name" value="ATP-DEPENDENT HELICASE ULS1"/>
    <property type="match status" value="1"/>
</dbReference>
<evidence type="ECO:0000256" key="1">
    <source>
        <dbReference type="ARBA" id="ARBA00022741"/>
    </source>
</evidence>
<feature type="non-terminal residue" evidence="7">
    <location>
        <position position="870"/>
    </location>
</feature>
<evidence type="ECO:0000259" key="6">
    <source>
        <dbReference type="Pfam" id="PF00176"/>
    </source>
</evidence>
<feature type="compositionally biased region" description="Low complexity" evidence="5">
    <location>
        <begin position="58"/>
        <end position="72"/>
    </location>
</feature>
<evidence type="ECO:0000256" key="5">
    <source>
        <dbReference type="SAM" id="MobiDB-lite"/>
    </source>
</evidence>
<feature type="region of interest" description="Disordered" evidence="5">
    <location>
        <begin position="634"/>
        <end position="658"/>
    </location>
</feature>
<dbReference type="InterPro" id="IPR050628">
    <property type="entry name" value="SNF2_RAD54_helicase_TF"/>
</dbReference>
<keyword evidence="3" id="KW-0067">ATP-binding</keyword>
<dbReference type="InterPro" id="IPR027417">
    <property type="entry name" value="P-loop_NTPase"/>
</dbReference>
<feature type="domain" description="SNF2 N-terminal" evidence="6">
    <location>
        <begin position="566"/>
        <end position="615"/>
    </location>
</feature>
<evidence type="ECO:0000313" key="8">
    <source>
        <dbReference type="Proteomes" id="UP000747399"/>
    </source>
</evidence>
<dbReference type="GO" id="GO:0005634">
    <property type="term" value="C:nucleus"/>
    <property type="evidence" value="ECO:0007669"/>
    <property type="project" value="TreeGrafter"/>
</dbReference>
<dbReference type="GO" id="GO:0016787">
    <property type="term" value="F:hydrolase activity"/>
    <property type="evidence" value="ECO:0007669"/>
    <property type="project" value="UniProtKB-KW"/>
</dbReference>
<proteinExistence type="predicted"/>
<name>A0A8J4F098_9CHLO</name>
<dbReference type="EMBL" id="BNCO01000021">
    <property type="protein sequence ID" value="GIL55558.1"/>
    <property type="molecule type" value="Genomic_DNA"/>
</dbReference>
<evidence type="ECO:0000256" key="3">
    <source>
        <dbReference type="ARBA" id="ARBA00022840"/>
    </source>
</evidence>
<dbReference type="Gene3D" id="3.40.50.10810">
    <property type="entry name" value="Tandem AAA-ATPase domain"/>
    <property type="match status" value="1"/>
</dbReference>
<dbReference type="PANTHER" id="PTHR45626">
    <property type="entry name" value="TRANSCRIPTION TERMINATION FACTOR 2-RELATED"/>
    <property type="match status" value="1"/>
</dbReference>
<dbReference type="InterPro" id="IPR000330">
    <property type="entry name" value="SNF2_N"/>
</dbReference>
<keyword evidence="8" id="KW-1185">Reference proteome</keyword>